<sequence>MCVLDRAHGPRGLTIYMGLDIF</sequence>
<reference evidence="1" key="1">
    <citation type="submission" date="2014-09" db="EMBL/GenBank/DDBJ databases">
        <authorList>
            <person name="Magalhaes I.L.F."/>
            <person name="Oliveira U."/>
            <person name="Santos F.R."/>
            <person name="Vidigal T.H.D.A."/>
            <person name="Brescovit A.D."/>
            <person name="Santos A.J."/>
        </authorList>
    </citation>
    <scope>NUCLEOTIDE SEQUENCE</scope>
    <source>
        <tissue evidence="1">Shoot tissue taken approximately 20 cm above the soil surface</tissue>
    </source>
</reference>
<evidence type="ECO:0000313" key="1">
    <source>
        <dbReference type="EMBL" id="JAD68506.1"/>
    </source>
</evidence>
<proteinExistence type="predicted"/>
<accession>A0A0A9BYY1</accession>
<dbReference type="EMBL" id="GBRH01229389">
    <property type="protein sequence ID" value="JAD68506.1"/>
    <property type="molecule type" value="Transcribed_RNA"/>
</dbReference>
<dbReference type="AlphaFoldDB" id="A0A0A9BYY1"/>
<reference evidence="1" key="2">
    <citation type="journal article" date="2015" name="Data Brief">
        <title>Shoot transcriptome of the giant reed, Arundo donax.</title>
        <authorList>
            <person name="Barrero R.A."/>
            <person name="Guerrero F.D."/>
            <person name="Moolhuijzen P."/>
            <person name="Goolsby J.A."/>
            <person name="Tidwell J."/>
            <person name="Bellgard S.E."/>
            <person name="Bellgard M.I."/>
        </authorList>
    </citation>
    <scope>NUCLEOTIDE SEQUENCE</scope>
    <source>
        <tissue evidence="1">Shoot tissue taken approximately 20 cm above the soil surface</tissue>
    </source>
</reference>
<protein>
    <submittedName>
        <fullName evidence="1">Uncharacterized protein</fullName>
    </submittedName>
</protein>
<organism evidence="1">
    <name type="scientific">Arundo donax</name>
    <name type="common">Giant reed</name>
    <name type="synonym">Donax arundinaceus</name>
    <dbReference type="NCBI Taxonomy" id="35708"/>
    <lineage>
        <taxon>Eukaryota</taxon>
        <taxon>Viridiplantae</taxon>
        <taxon>Streptophyta</taxon>
        <taxon>Embryophyta</taxon>
        <taxon>Tracheophyta</taxon>
        <taxon>Spermatophyta</taxon>
        <taxon>Magnoliopsida</taxon>
        <taxon>Liliopsida</taxon>
        <taxon>Poales</taxon>
        <taxon>Poaceae</taxon>
        <taxon>PACMAD clade</taxon>
        <taxon>Arundinoideae</taxon>
        <taxon>Arundineae</taxon>
        <taxon>Arundo</taxon>
    </lineage>
</organism>
<name>A0A0A9BYY1_ARUDO</name>